<dbReference type="eggNOG" id="COG1136">
    <property type="taxonomic scope" value="Bacteria"/>
</dbReference>
<dbReference type="Pfam" id="PF00005">
    <property type="entry name" value="ABC_tran"/>
    <property type="match status" value="1"/>
</dbReference>
<dbReference type="STRING" id="356829.BITS_0694"/>
<keyword evidence="4" id="KW-1185">Reference proteome</keyword>
<keyword evidence="3" id="KW-0813">Transport</keyword>
<feature type="compositionally biased region" description="Acidic residues" evidence="1">
    <location>
        <begin position="46"/>
        <end position="78"/>
    </location>
</feature>
<dbReference type="PANTHER" id="PTHR24220">
    <property type="entry name" value="IMPORT ATP-BINDING PROTEIN"/>
    <property type="match status" value="1"/>
</dbReference>
<keyword evidence="3" id="KW-0762">Sugar transport</keyword>
<dbReference type="Proteomes" id="UP000029080">
    <property type="component" value="Unassembled WGS sequence"/>
</dbReference>
<sequence length="429" mass="45594">MTKDDAMNTPDDITEDTTENTQGDASVTDDNANAPDEDFQFSIVFDDADDGENDDEIDSESVQEPVIDDIAIDDESDASAEISAASALGIEDNIDADSSAATDAEATGSGSDSASSKDTSSSDLGEDVSSNDSSNSTNAGNDNEHTAQEATGQGTAELADDGTRGSEPSASTNATGTKVGEPVTAIASQLDRKLSRNDDNIFLRANPTFAFNDVTLTNRKTGRNVLDRLDLRFFNGSLYAVQIDEDAEQRAAFMSVASGLTIPTMGTVTLKSTNLAGLDGAQTRSYRIGIIPQQYALRLDLNAAANIRYAMDASGRNFLRPKDDIAQMLLEQVGYQGGSAPISEVPEVERRIAAIARAIACEPEILLADGIADGLGQEDSDRVLTLLTTIAHGGPWHFRQPYADGKHCVILVTDWGNDSPAYDHTYVLE</sequence>
<comment type="caution">
    <text evidence="3">The sequence shown here is derived from an EMBL/GenBank/DDBJ whole genome shotgun (WGS) entry which is preliminary data.</text>
</comment>
<dbReference type="Gene3D" id="3.40.50.300">
    <property type="entry name" value="P-loop containing nucleotide triphosphate hydrolases"/>
    <property type="match status" value="1"/>
</dbReference>
<protein>
    <submittedName>
        <fullName evidence="3">ABC-type sugar transport system protein</fullName>
    </submittedName>
</protein>
<dbReference type="GO" id="GO:0016887">
    <property type="term" value="F:ATP hydrolysis activity"/>
    <property type="evidence" value="ECO:0007669"/>
    <property type="project" value="InterPro"/>
</dbReference>
<proteinExistence type="predicted"/>
<dbReference type="GO" id="GO:0022857">
    <property type="term" value="F:transmembrane transporter activity"/>
    <property type="evidence" value="ECO:0007669"/>
    <property type="project" value="TreeGrafter"/>
</dbReference>
<dbReference type="RefSeq" id="WP_026642667.1">
    <property type="nucleotide sequence ID" value="NZ_JGZU01000004.1"/>
</dbReference>
<accession>A0A087EI49</accession>
<gene>
    <name evidence="3" type="ORF">BITS_0694</name>
</gene>
<dbReference type="OrthoDB" id="3239808at2"/>
<feature type="compositionally biased region" description="Polar residues" evidence="1">
    <location>
        <begin position="166"/>
        <end position="176"/>
    </location>
</feature>
<evidence type="ECO:0000313" key="3">
    <source>
        <dbReference type="EMBL" id="KFJ07450.1"/>
    </source>
</evidence>
<feature type="region of interest" description="Disordered" evidence="1">
    <location>
        <begin position="1"/>
        <end position="182"/>
    </location>
</feature>
<dbReference type="SUPFAM" id="SSF52540">
    <property type="entry name" value="P-loop containing nucleoside triphosphate hydrolases"/>
    <property type="match status" value="1"/>
</dbReference>
<dbReference type="InterPro" id="IPR015854">
    <property type="entry name" value="ABC_transpr_LolD-like"/>
</dbReference>
<evidence type="ECO:0000313" key="4">
    <source>
        <dbReference type="Proteomes" id="UP000029080"/>
    </source>
</evidence>
<feature type="compositionally biased region" description="Polar residues" evidence="1">
    <location>
        <begin position="19"/>
        <end position="31"/>
    </location>
</feature>
<dbReference type="InterPro" id="IPR027417">
    <property type="entry name" value="P-loop_NTPase"/>
</dbReference>
<name>A0A087EI49_9BIFI</name>
<feature type="domain" description="ABC transporter" evidence="2">
    <location>
        <begin position="255"/>
        <end position="369"/>
    </location>
</feature>
<dbReference type="AlphaFoldDB" id="A0A087EI49"/>
<feature type="compositionally biased region" description="Low complexity" evidence="1">
    <location>
        <begin position="96"/>
        <end position="141"/>
    </location>
</feature>
<organism evidence="3 4">
    <name type="scientific">Bifidobacterium tsurumiense</name>
    <dbReference type="NCBI Taxonomy" id="356829"/>
    <lineage>
        <taxon>Bacteria</taxon>
        <taxon>Bacillati</taxon>
        <taxon>Actinomycetota</taxon>
        <taxon>Actinomycetes</taxon>
        <taxon>Bifidobacteriales</taxon>
        <taxon>Bifidobacteriaceae</taxon>
        <taxon>Bifidobacterium</taxon>
    </lineage>
</organism>
<dbReference type="InterPro" id="IPR003439">
    <property type="entry name" value="ABC_transporter-like_ATP-bd"/>
</dbReference>
<dbReference type="EMBL" id="JGZU01000004">
    <property type="protein sequence ID" value="KFJ07450.1"/>
    <property type="molecule type" value="Genomic_DNA"/>
</dbReference>
<evidence type="ECO:0000259" key="2">
    <source>
        <dbReference type="Pfam" id="PF00005"/>
    </source>
</evidence>
<dbReference type="GO" id="GO:0005886">
    <property type="term" value="C:plasma membrane"/>
    <property type="evidence" value="ECO:0007669"/>
    <property type="project" value="TreeGrafter"/>
</dbReference>
<reference evidence="3 4" key="1">
    <citation type="submission" date="2014-03" db="EMBL/GenBank/DDBJ databases">
        <title>Genomics of Bifidobacteria.</title>
        <authorList>
            <person name="Ventura M."/>
            <person name="Milani C."/>
            <person name="Lugli G.A."/>
        </authorList>
    </citation>
    <scope>NUCLEOTIDE SEQUENCE [LARGE SCALE GENOMIC DNA]</scope>
    <source>
        <strain evidence="3 4">JCM 13495</strain>
    </source>
</reference>
<dbReference type="GO" id="GO:0005524">
    <property type="term" value="F:ATP binding"/>
    <property type="evidence" value="ECO:0007669"/>
    <property type="project" value="InterPro"/>
</dbReference>
<evidence type="ECO:0000256" key="1">
    <source>
        <dbReference type="SAM" id="MobiDB-lite"/>
    </source>
</evidence>